<evidence type="ECO:0000256" key="3">
    <source>
        <dbReference type="ARBA" id="ARBA00022842"/>
    </source>
</evidence>
<dbReference type="Pfam" id="PF00293">
    <property type="entry name" value="NUDIX"/>
    <property type="match status" value="1"/>
</dbReference>
<organism evidence="6 7">
    <name type="scientific">Thermus filiformis</name>
    <dbReference type="NCBI Taxonomy" id="276"/>
    <lineage>
        <taxon>Bacteria</taxon>
        <taxon>Thermotogati</taxon>
        <taxon>Deinococcota</taxon>
        <taxon>Deinococci</taxon>
        <taxon>Thermales</taxon>
        <taxon>Thermaceae</taxon>
        <taxon>Thermus</taxon>
    </lineage>
</organism>
<dbReference type="PANTHER" id="PTHR43046">
    <property type="entry name" value="GDP-MANNOSE MANNOSYL HYDROLASE"/>
    <property type="match status" value="1"/>
</dbReference>
<dbReference type="Gene3D" id="3.90.79.10">
    <property type="entry name" value="Nucleoside Triphosphate Pyrophosphohydrolase"/>
    <property type="match status" value="1"/>
</dbReference>
<dbReference type="GO" id="GO:0016787">
    <property type="term" value="F:hydrolase activity"/>
    <property type="evidence" value="ECO:0007669"/>
    <property type="project" value="UniProtKB-KW"/>
</dbReference>
<protein>
    <submittedName>
        <fullName evidence="6">DNA mismatch repair protein MutT</fullName>
    </submittedName>
</protein>
<evidence type="ECO:0000313" key="6">
    <source>
        <dbReference type="EMBL" id="KIX84625.1"/>
    </source>
</evidence>
<comment type="similarity">
    <text evidence="4">Belongs to the Nudix hydrolase family.</text>
</comment>
<keyword evidence="3" id="KW-0460">Magnesium</keyword>
<evidence type="ECO:0000259" key="5">
    <source>
        <dbReference type="PROSITE" id="PS51462"/>
    </source>
</evidence>
<evidence type="ECO:0000256" key="4">
    <source>
        <dbReference type="RuleBase" id="RU003476"/>
    </source>
</evidence>
<dbReference type="InterPro" id="IPR015797">
    <property type="entry name" value="NUDIX_hydrolase-like_dom_sf"/>
</dbReference>
<reference evidence="6 7" key="1">
    <citation type="journal article" date="2015" name="Genome Announc.">
        <title>Draft Genome Sequence of the Thermophile Thermus filiformis ATCC 43280, Producer of Carotenoid-(Di)glucoside-Branched Fatty Acid (Di)esters and Source of Hyperthermostable Enzymes of Biotechnological Interest.</title>
        <authorList>
            <person name="Mandelli F."/>
            <person name="Oliveira Ramires B."/>
            <person name="Couger M.B."/>
            <person name="Paixao D.A."/>
            <person name="Camilo C.M."/>
            <person name="Polikarpov I."/>
            <person name="Prade R."/>
            <person name="Riano-Pachon D.M."/>
            <person name="Squina F.M."/>
        </authorList>
    </citation>
    <scope>NUCLEOTIDE SEQUENCE [LARGE SCALE GENOMIC DNA]</scope>
    <source>
        <strain evidence="6 7">ATCC 43280</strain>
    </source>
</reference>
<dbReference type="PRINTS" id="PR00502">
    <property type="entry name" value="NUDIXFAMILY"/>
</dbReference>
<dbReference type="RefSeq" id="WP_045246169.1">
    <property type="nucleotide sequence ID" value="NZ_JPSL02000038.1"/>
</dbReference>
<dbReference type="STRING" id="276.THFILI_05260"/>
<dbReference type="OrthoDB" id="9816289at2"/>
<comment type="cofactor">
    <cofactor evidence="1">
        <name>Mg(2+)</name>
        <dbReference type="ChEBI" id="CHEBI:18420"/>
    </cofactor>
</comment>
<proteinExistence type="inferred from homology"/>
<dbReference type="InterPro" id="IPR000086">
    <property type="entry name" value="NUDIX_hydrolase_dom"/>
</dbReference>
<dbReference type="SUPFAM" id="SSF55811">
    <property type="entry name" value="Nudix"/>
    <property type="match status" value="1"/>
</dbReference>
<gene>
    <name evidence="6" type="ORF">THFILI_05260</name>
</gene>
<dbReference type="PROSITE" id="PS00893">
    <property type="entry name" value="NUDIX_BOX"/>
    <property type="match status" value="1"/>
</dbReference>
<evidence type="ECO:0000256" key="1">
    <source>
        <dbReference type="ARBA" id="ARBA00001946"/>
    </source>
</evidence>
<evidence type="ECO:0000313" key="7">
    <source>
        <dbReference type="Proteomes" id="UP000030364"/>
    </source>
</evidence>
<dbReference type="InterPro" id="IPR020084">
    <property type="entry name" value="NUDIX_hydrolase_CS"/>
</dbReference>
<comment type="caution">
    <text evidence="6">The sequence shown here is derived from an EMBL/GenBank/DDBJ whole genome shotgun (WGS) entry which is preliminary data.</text>
</comment>
<accession>A0A0D6XA45</accession>
<keyword evidence="2 4" id="KW-0378">Hydrolase</keyword>
<dbReference type="Proteomes" id="UP000030364">
    <property type="component" value="Unassembled WGS sequence"/>
</dbReference>
<sequence length="140" mass="15682">MAHPEEHPIPTVGALIEKEGRVLLVKTTKWRGLWGVPGGKVRLGESLEEALRREVLEEVGLTLKEVRFALLQEAIWSPEFHRPAHFLLVNYFAKGEGEVRPGEEILEWAWVEAEGGLDYPLNSFTRVLLLAYLGKGGTPS</sequence>
<dbReference type="AlphaFoldDB" id="A0A0D6XA45"/>
<dbReference type="EMBL" id="JPSL02000038">
    <property type="protein sequence ID" value="KIX84625.1"/>
    <property type="molecule type" value="Genomic_DNA"/>
</dbReference>
<name>A0A0D6XA45_THEFI</name>
<dbReference type="InterPro" id="IPR020476">
    <property type="entry name" value="Nudix_hydrolase"/>
</dbReference>
<feature type="domain" description="Nudix hydrolase" evidence="5">
    <location>
        <begin position="7"/>
        <end position="134"/>
    </location>
</feature>
<keyword evidence="7" id="KW-1185">Reference proteome</keyword>
<evidence type="ECO:0000256" key="2">
    <source>
        <dbReference type="ARBA" id="ARBA00022801"/>
    </source>
</evidence>
<dbReference type="PROSITE" id="PS51462">
    <property type="entry name" value="NUDIX"/>
    <property type="match status" value="1"/>
</dbReference>
<dbReference type="PANTHER" id="PTHR43046:SF12">
    <property type="entry name" value="GDP-MANNOSE MANNOSYL HYDROLASE"/>
    <property type="match status" value="1"/>
</dbReference>